<sequence>MTQELITSATVITPQELLEHWQGHRRVTRRTIEAFPETELFTFSVGGMRPFAELALEMFNMGNPGIDGIITGQWKPYGEQETVSAPKTKEALLYLWDELTEKLNRLWPQIKPERFHEVELAFGQWEGTIQFLLFYFIDNEIHHRAQGFVYLRALGIEPPHFWDRS</sequence>
<evidence type="ECO:0000256" key="2">
    <source>
        <dbReference type="ARBA" id="ARBA00022723"/>
    </source>
</evidence>
<reference evidence="4 5" key="1">
    <citation type="submission" date="2018-03" db="EMBL/GenBank/DDBJ databases">
        <title>Genomic Encyclopedia of Archaeal and Bacterial Type Strains, Phase II (KMG-II): from individual species to whole genera.</title>
        <authorList>
            <person name="Goeker M."/>
        </authorList>
    </citation>
    <scope>NUCLEOTIDE SEQUENCE [LARGE SCALE GENOMIC DNA]</scope>
    <source>
        <strain evidence="4 5">DSM 18107</strain>
    </source>
</reference>
<evidence type="ECO:0000313" key="4">
    <source>
        <dbReference type="EMBL" id="PSL26330.1"/>
    </source>
</evidence>
<proteinExistence type="inferred from homology"/>
<dbReference type="RefSeq" id="WP_106604295.1">
    <property type="nucleotide sequence ID" value="NZ_PYGK01000011.1"/>
</dbReference>
<protein>
    <submittedName>
        <fullName evidence="4">Putative damage-inducible protein DinB</fullName>
    </submittedName>
</protein>
<dbReference type="Gene3D" id="1.20.120.450">
    <property type="entry name" value="dinb family like domain"/>
    <property type="match status" value="1"/>
</dbReference>
<dbReference type="Pfam" id="PF05163">
    <property type="entry name" value="DinB"/>
    <property type="match status" value="1"/>
</dbReference>
<keyword evidence="5" id="KW-1185">Reference proteome</keyword>
<comment type="caution">
    <text evidence="4">The sequence shown here is derived from an EMBL/GenBank/DDBJ whole genome shotgun (WGS) entry which is preliminary data.</text>
</comment>
<evidence type="ECO:0000256" key="1">
    <source>
        <dbReference type="ARBA" id="ARBA00008635"/>
    </source>
</evidence>
<feature type="binding site" evidence="3">
    <location>
        <position position="143"/>
    </location>
    <ligand>
        <name>a divalent metal cation</name>
        <dbReference type="ChEBI" id="CHEBI:60240"/>
    </ligand>
</feature>
<keyword evidence="2 3" id="KW-0479">Metal-binding</keyword>
<dbReference type="EMBL" id="PYGK01000011">
    <property type="protein sequence ID" value="PSL26330.1"/>
    <property type="molecule type" value="Genomic_DNA"/>
</dbReference>
<dbReference type="InterPro" id="IPR034660">
    <property type="entry name" value="DinB/YfiT-like"/>
</dbReference>
<dbReference type="Proteomes" id="UP000240978">
    <property type="component" value="Unassembled WGS sequence"/>
</dbReference>
<evidence type="ECO:0000256" key="3">
    <source>
        <dbReference type="PIRSR" id="PIRSR607837-1"/>
    </source>
</evidence>
<dbReference type="OrthoDB" id="119432at2"/>
<gene>
    <name evidence="4" type="ORF">CLV42_11141</name>
</gene>
<dbReference type="SUPFAM" id="SSF109854">
    <property type="entry name" value="DinB/YfiT-like putative metalloenzymes"/>
    <property type="match status" value="1"/>
</dbReference>
<dbReference type="GO" id="GO:0046872">
    <property type="term" value="F:metal ion binding"/>
    <property type="evidence" value="ECO:0007669"/>
    <property type="project" value="UniProtKB-KW"/>
</dbReference>
<evidence type="ECO:0000313" key="5">
    <source>
        <dbReference type="Proteomes" id="UP000240978"/>
    </source>
</evidence>
<name>A0A2P8FX86_9BACT</name>
<organism evidence="4 5">
    <name type="scientific">Chitinophaga ginsengisoli</name>
    <dbReference type="NCBI Taxonomy" id="363837"/>
    <lineage>
        <taxon>Bacteria</taxon>
        <taxon>Pseudomonadati</taxon>
        <taxon>Bacteroidota</taxon>
        <taxon>Chitinophagia</taxon>
        <taxon>Chitinophagales</taxon>
        <taxon>Chitinophagaceae</taxon>
        <taxon>Chitinophaga</taxon>
    </lineage>
</organism>
<accession>A0A2P8FX86</accession>
<comment type="similarity">
    <text evidence="1">Belongs to the DinB family.</text>
</comment>
<dbReference type="AlphaFoldDB" id="A0A2P8FX86"/>
<dbReference type="InterPro" id="IPR007837">
    <property type="entry name" value="DinB"/>
</dbReference>